<evidence type="ECO:0000313" key="2">
    <source>
        <dbReference type="RefSeq" id="XP_045142781.1"/>
    </source>
</evidence>
<protein>
    <submittedName>
        <fullName evidence="2">Tumor necrosis factor receptor superfamily member 10B</fullName>
    </submittedName>
</protein>
<organism evidence="1 2">
    <name type="scientific">Echinops telfairi</name>
    <name type="common">Lesser hedgehog tenrec</name>
    <dbReference type="NCBI Taxonomy" id="9371"/>
    <lineage>
        <taxon>Eukaryota</taxon>
        <taxon>Metazoa</taxon>
        <taxon>Chordata</taxon>
        <taxon>Craniata</taxon>
        <taxon>Vertebrata</taxon>
        <taxon>Euteleostomi</taxon>
        <taxon>Mammalia</taxon>
        <taxon>Eutheria</taxon>
        <taxon>Afrotheria</taxon>
        <taxon>Tenrecidae</taxon>
        <taxon>Tenrecinae</taxon>
        <taxon>Echinops</taxon>
    </lineage>
</organism>
<accession>A0AC55CTH3</accession>
<keyword evidence="1" id="KW-1185">Reference proteome</keyword>
<evidence type="ECO:0000313" key="1">
    <source>
        <dbReference type="Proteomes" id="UP000694863"/>
    </source>
</evidence>
<reference evidence="2" key="1">
    <citation type="submission" date="2025-08" db="UniProtKB">
        <authorList>
            <consortium name="RefSeq"/>
        </authorList>
    </citation>
    <scope>IDENTIFICATION</scope>
</reference>
<name>A0AC55CTH3_ECHTE</name>
<dbReference type="RefSeq" id="XP_045142781.1">
    <property type="nucleotide sequence ID" value="XM_045286846.1"/>
</dbReference>
<gene>
    <name evidence="2" type="primary">LOC105979053</name>
</gene>
<proteinExistence type="predicted"/>
<sequence>MGWSAGAWGAGGFQAGLELREPGRVGNAGFRYPEVPRGEIHAEPGGLEPGHLAIAAKLLSFLRAPGWRPGRSPAKSGGWADLLAARDRCRQDRALGMCGERRGAPSERAGAGARQPMEGRGRSRVARRRSASKRISRKVDPRGDRGDGKSAEELGSRGAAGHFPRSRRLAGRVPGPPGAHLAGLKVPKKLLLILLLLVLLDSAELAPINHPDRLHSQAAAPQQLSLRGKCDPGFHLSASTGQCEPCKPGVEYTNVTNNFSSCLLCHSCDSDQVEIHPCTPTRDRECACNRGTYRDEDYTEMCEEGSPRKTGTKATEKARVSEEPVLTGLWSPTTASPPPSGTGPCEIVGIIGIVSGPVLVLALIYWCRRQGLGVVSRVVNRARLWWLCHRRGPGAGDNAHNESLNSYLSPMLNSELGMEGQQQAGVAGALEQIPVEGEPLREPSHAEGSPMGRMLLVPADDADPTETLH</sequence>
<keyword evidence="2" id="KW-0675">Receptor</keyword>
<dbReference type="Proteomes" id="UP000694863">
    <property type="component" value="Unplaced"/>
</dbReference>